<reference evidence="1" key="1">
    <citation type="journal article" date="2018" name="Nat. Plants">
        <title>Whole-genome landscape of Medicago truncatula symbiotic genes.</title>
        <authorList>
            <person name="Pecrix Y."/>
            <person name="Gamas P."/>
            <person name="Carrere S."/>
        </authorList>
    </citation>
    <scope>NUCLEOTIDE SEQUENCE</scope>
    <source>
        <tissue evidence="1">Leaves</tissue>
    </source>
</reference>
<dbReference type="Proteomes" id="UP000265566">
    <property type="component" value="Chromosome 4"/>
</dbReference>
<sequence length="79" mass="8925">MRGSRRVGGGSGKFSDNSNKMVLKEINSEATSYQNLSFKCKQLVIFKGMIAKDQLKSKVFANNLCKKTKKKELMLCIKF</sequence>
<dbReference type="Gramene" id="rna20770">
    <property type="protein sequence ID" value="RHN58820.1"/>
    <property type="gene ID" value="gene20770"/>
</dbReference>
<protein>
    <submittedName>
        <fullName evidence="1">Uncharacterized protein</fullName>
    </submittedName>
</protein>
<dbReference type="EMBL" id="PSQE01000004">
    <property type="protein sequence ID" value="RHN58820.1"/>
    <property type="molecule type" value="Genomic_DNA"/>
</dbReference>
<accession>A0A396HZP3</accession>
<name>A0A396HZP3_MEDTR</name>
<evidence type="ECO:0000313" key="1">
    <source>
        <dbReference type="EMBL" id="RHN58820.1"/>
    </source>
</evidence>
<organism evidence="1">
    <name type="scientific">Medicago truncatula</name>
    <name type="common">Barrel medic</name>
    <name type="synonym">Medicago tribuloides</name>
    <dbReference type="NCBI Taxonomy" id="3880"/>
    <lineage>
        <taxon>Eukaryota</taxon>
        <taxon>Viridiplantae</taxon>
        <taxon>Streptophyta</taxon>
        <taxon>Embryophyta</taxon>
        <taxon>Tracheophyta</taxon>
        <taxon>Spermatophyta</taxon>
        <taxon>Magnoliopsida</taxon>
        <taxon>eudicotyledons</taxon>
        <taxon>Gunneridae</taxon>
        <taxon>Pentapetalae</taxon>
        <taxon>rosids</taxon>
        <taxon>fabids</taxon>
        <taxon>Fabales</taxon>
        <taxon>Fabaceae</taxon>
        <taxon>Papilionoideae</taxon>
        <taxon>50 kb inversion clade</taxon>
        <taxon>NPAAA clade</taxon>
        <taxon>Hologalegina</taxon>
        <taxon>IRL clade</taxon>
        <taxon>Trifolieae</taxon>
        <taxon>Medicago</taxon>
    </lineage>
</organism>
<comment type="caution">
    <text evidence="1">The sequence shown here is derived from an EMBL/GenBank/DDBJ whole genome shotgun (WGS) entry which is preliminary data.</text>
</comment>
<gene>
    <name evidence="1" type="ORF">MtrunA17_Chr4g0006521</name>
</gene>
<dbReference type="AlphaFoldDB" id="A0A396HZP3"/>
<proteinExistence type="predicted"/>